<comment type="caution">
    <text evidence="10">The sequence shown here is derived from an EMBL/GenBank/DDBJ whole genome shotgun (WGS) entry which is preliminary data.</text>
</comment>
<feature type="transmembrane region" description="Helical" evidence="7">
    <location>
        <begin position="244"/>
        <end position="269"/>
    </location>
</feature>
<evidence type="ECO:0000256" key="8">
    <source>
        <dbReference type="SAM" id="MobiDB-lite"/>
    </source>
</evidence>
<keyword evidence="6 7" id="KW-0472">Membrane</keyword>
<comment type="similarity">
    <text evidence="7">Belongs to the binding-protein-dependent transport system permease family.</text>
</comment>
<dbReference type="Gene3D" id="1.10.3720.10">
    <property type="entry name" value="MetI-like"/>
    <property type="match status" value="1"/>
</dbReference>
<feature type="domain" description="ABC transmembrane type-1" evidence="9">
    <location>
        <begin position="123"/>
        <end position="312"/>
    </location>
</feature>
<proteinExistence type="inferred from homology"/>
<dbReference type="EMBL" id="VDGT01000002">
    <property type="protein sequence ID" value="TNM33602.1"/>
    <property type="molecule type" value="Genomic_DNA"/>
</dbReference>
<dbReference type="GO" id="GO:0055085">
    <property type="term" value="P:transmembrane transport"/>
    <property type="evidence" value="ECO:0007669"/>
    <property type="project" value="InterPro"/>
</dbReference>
<feature type="transmembrane region" description="Helical" evidence="7">
    <location>
        <begin position="127"/>
        <end position="150"/>
    </location>
</feature>
<name>A0A5C4VCT1_9ACTN</name>
<dbReference type="PROSITE" id="PS50928">
    <property type="entry name" value="ABC_TM1"/>
    <property type="match status" value="1"/>
</dbReference>
<reference evidence="10 11" key="1">
    <citation type="submission" date="2019-06" db="EMBL/GenBank/DDBJ databases">
        <title>Draft genome of Streptomyces sedi sp. JCM16909.</title>
        <authorList>
            <person name="Klykleung N."/>
            <person name="Tanasupawat S."/>
            <person name="Kudo T."/>
            <person name="Yuki M."/>
            <person name="Ohkuma M."/>
        </authorList>
    </citation>
    <scope>NUCLEOTIDE SEQUENCE [LARGE SCALE GENOMIC DNA]</scope>
    <source>
        <strain evidence="10 11">JCM 16909</strain>
    </source>
</reference>
<sequence length="322" mass="32986">MTQESPLIALAKSPSPQSPSAQPPSAESPPDGPSSATGVPPREPTPGRRLGLGLRGLARRPLLLAAVLYLLLIAGWTLVPWLFTGQDPLATDASLSLTEPGGAHWFGTDNLGRDIYARVVHGTRVSIVAGLLAVGLSLAVGSALGLLAGYLGGWVDQVLMRVVEVLVVIPGLLLSLAVVSILGFGTTNVAIAVGVAGVPGFARVVRAEVLRIRTSTYVRAAVTSGHRTPAILVRHVLPNASPPVLVLAALDVGGAVLSVAALSFLGFGASPPAPELGAMVAQGRDYIGTAWWLTTFPGLAIALVVLSTSRVARALERSGVSS</sequence>
<dbReference type="OrthoDB" id="9812701at2"/>
<dbReference type="CDD" id="cd06261">
    <property type="entry name" value="TM_PBP2"/>
    <property type="match status" value="1"/>
</dbReference>
<feature type="transmembrane region" description="Helical" evidence="7">
    <location>
        <begin position="189"/>
        <end position="205"/>
    </location>
</feature>
<feature type="compositionally biased region" description="Low complexity" evidence="8">
    <location>
        <begin position="13"/>
        <end position="25"/>
    </location>
</feature>
<dbReference type="InterPro" id="IPR050366">
    <property type="entry name" value="BP-dependent_transpt_permease"/>
</dbReference>
<feature type="region of interest" description="Disordered" evidence="8">
    <location>
        <begin position="1"/>
        <end position="48"/>
    </location>
</feature>
<protein>
    <submittedName>
        <fullName evidence="10">ABC transporter permease</fullName>
    </submittedName>
</protein>
<evidence type="ECO:0000313" key="11">
    <source>
        <dbReference type="Proteomes" id="UP000311713"/>
    </source>
</evidence>
<dbReference type="InterPro" id="IPR000515">
    <property type="entry name" value="MetI-like"/>
</dbReference>
<dbReference type="InterPro" id="IPR035906">
    <property type="entry name" value="MetI-like_sf"/>
</dbReference>
<dbReference type="AlphaFoldDB" id="A0A5C4VCT1"/>
<keyword evidence="3" id="KW-1003">Cell membrane</keyword>
<evidence type="ECO:0000256" key="6">
    <source>
        <dbReference type="ARBA" id="ARBA00023136"/>
    </source>
</evidence>
<dbReference type="RefSeq" id="WP_139640859.1">
    <property type="nucleotide sequence ID" value="NZ_BAAAZS010000006.1"/>
</dbReference>
<evidence type="ECO:0000256" key="7">
    <source>
        <dbReference type="RuleBase" id="RU363032"/>
    </source>
</evidence>
<dbReference type="PANTHER" id="PTHR43386">
    <property type="entry name" value="OLIGOPEPTIDE TRANSPORT SYSTEM PERMEASE PROTEIN APPC"/>
    <property type="match status" value="1"/>
</dbReference>
<organism evidence="10 11">
    <name type="scientific">Streptomyces sedi</name>
    <dbReference type="NCBI Taxonomy" id="555059"/>
    <lineage>
        <taxon>Bacteria</taxon>
        <taxon>Bacillati</taxon>
        <taxon>Actinomycetota</taxon>
        <taxon>Actinomycetes</taxon>
        <taxon>Kitasatosporales</taxon>
        <taxon>Streptomycetaceae</taxon>
        <taxon>Streptomyces</taxon>
    </lineage>
</organism>
<keyword evidence="2 7" id="KW-0813">Transport</keyword>
<evidence type="ECO:0000256" key="3">
    <source>
        <dbReference type="ARBA" id="ARBA00022475"/>
    </source>
</evidence>
<evidence type="ECO:0000256" key="4">
    <source>
        <dbReference type="ARBA" id="ARBA00022692"/>
    </source>
</evidence>
<dbReference type="GO" id="GO:0005886">
    <property type="term" value="C:plasma membrane"/>
    <property type="evidence" value="ECO:0007669"/>
    <property type="project" value="UniProtKB-SubCell"/>
</dbReference>
<dbReference type="Proteomes" id="UP000311713">
    <property type="component" value="Unassembled WGS sequence"/>
</dbReference>
<evidence type="ECO:0000256" key="1">
    <source>
        <dbReference type="ARBA" id="ARBA00004651"/>
    </source>
</evidence>
<keyword evidence="11" id="KW-1185">Reference proteome</keyword>
<dbReference type="PANTHER" id="PTHR43386:SF25">
    <property type="entry name" value="PEPTIDE ABC TRANSPORTER PERMEASE PROTEIN"/>
    <property type="match status" value="1"/>
</dbReference>
<evidence type="ECO:0000259" key="9">
    <source>
        <dbReference type="PROSITE" id="PS50928"/>
    </source>
</evidence>
<feature type="transmembrane region" description="Helical" evidence="7">
    <location>
        <begin position="62"/>
        <end position="83"/>
    </location>
</feature>
<evidence type="ECO:0000256" key="2">
    <source>
        <dbReference type="ARBA" id="ARBA00022448"/>
    </source>
</evidence>
<keyword evidence="5 7" id="KW-1133">Transmembrane helix</keyword>
<gene>
    <name evidence="10" type="ORF">FH715_04440</name>
</gene>
<accession>A0A5C4VCT1</accession>
<dbReference type="SUPFAM" id="SSF161098">
    <property type="entry name" value="MetI-like"/>
    <property type="match status" value="1"/>
</dbReference>
<dbReference type="Pfam" id="PF00528">
    <property type="entry name" value="BPD_transp_1"/>
    <property type="match status" value="1"/>
</dbReference>
<evidence type="ECO:0000313" key="10">
    <source>
        <dbReference type="EMBL" id="TNM33602.1"/>
    </source>
</evidence>
<feature type="transmembrane region" description="Helical" evidence="7">
    <location>
        <begin position="289"/>
        <end position="308"/>
    </location>
</feature>
<feature type="transmembrane region" description="Helical" evidence="7">
    <location>
        <begin position="162"/>
        <end position="183"/>
    </location>
</feature>
<comment type="subcellular location">
    <subcellularLocation>
        <location evidence="1 7">Cell membrane</location>
        <topology evidence="1 7">Multi-pass membrane protein</topology>
    </subcellularLocation>
</comment>
<keyword evidence="4 7" id="KW-0812">Transmembrane</keyword>
<evidence type="ECO:0000256" key="5">
    <source>
        <dbReference type="ARBA" id="ARBA00022989"/>
    </source>
</evidence>